<protein>
    <submittedName>
        <fullName evidence="3">Transposase</fullName>
    </submittedName>
</protein>
<accession>A0ABS4R209</accession>
<sequence>MGREIGKLGHEIRLINPSYVKPFVKRQKNDAADAEAIAEAASRPTMRFVTVKSAEKQASSMAFKVRNLLVRQRTHTVNALRGHLMEYGLIVPQGIKHLPNLRELVATHPDLPEAARILCDGLLEQVAFLSEKIAVVEADLRTRARQDDVASRLMTIPGIGAICATAMEALAPSVEIFSKGRDFAAWIGLTPKQNSSGGKDRLGKVSKMGNEIFDVFLFLALPPWCVGQDDMERLPAPG</sequence>
<dbReference type="InterPro" id="IPR003346">
    <property type="entry name" value="Transposase_20"/>
</dbReference>
<comment type="caution">
    <text evidence="3">The sequence shown here is derived from an EMBL/GenBank/DDBJ whole genome shotgun (WGS) entry which is preliminary data.</text>
</comment>
<dbReference type="PANTHER" id="PTHR33055:SF3">
    <property type="entry name" value="PUTATIVE TRANSPOSASE FOR IS117-RELATED"/>
    <property type="match status" value="1"/>
</dbReference>
<organism evidence="3 4">
    <name type="scientific">Sinorhizobium kostiense</name>
    <dbReference type="NCBI Taxonomy" id="76747"/>
    <lineage>
        <taxon>Bacteria</taxon>
        <taxon>Pseudomonadati</taxon>
        <taxon>Pseudomonadota</taxon>
        <taxon>Alphaproteobacteria</taxon>
        <taxon>Hyphomicrobiales</taxon>
        <taxon>Rhizobiaceae</taxon>
        <taxon>Sinorhizobium/Ensifer group</taxon>
        <taxon>Sinorhizobium</taxon>
    </lineage>
</organism>
<dbReference type="Proteomes" id="UP000730739">
    <property type="component" value="Unassembled WGS sequence"/>
</dbReference>
<proteinExistence type="predicted"/>
<dbReference type="NCBIfam" id="NF033542">
    <property type="entry name" value="transpos_IS110"/>
    <property type="match status" value="1"/>
</dbReference>
<dbReference type="Pfam" id="PF01548">
    <property type="entry name" value="DEDD_Tnp_IS110"/>
    <property type="match status" value="1"/>
</dbReference>
<feature type="domain" description="Transposase IS116/IS110/IS902 C-terminal" evidence="2">
    <location>
        <begin position="151"/>
        <end position="211"/>
    </location>
</feature>
<evidence type="ECO:0000313" key="4">
    <source>
        <dbReference type="Proteomes" id="UP000730739"/>
    </source>
</evidence>
<dbReference type="PANTHER" id="PTHR33055">
    <property type="entry name" value="TRANSPOSASE FOR INSERTION SEQUENCE ELEMENT IS1111A"/>
    <property type="match status" value="1"/>
</dbReference>
<dbReference type="InterPro" id="IPR047650">
    <property type="entry name" value="Transpos_IS110"/>
</dbReference>
<keyword evidence="4" id="KW-1185">Reference proteome</keyword>
<evidence type="ECO:0000313" key="3">
    <source>
        <dbReference type="EMBL" id="MBP2236310.1"/>
    </source>
</evidence>
<dbReference type="InterPro" id="IPR002525">
    <property type="entry name" value="Transp_IS110-like_N"/>
</dbReference>
<feature type="domain" description="Transposase IS110-like N-terminal" evidence="1">
    <location>
        <begin position="9"/>
        <end position="87"/>
    </location>
</feature>
<dbReference type="EMBL" id="JAGILA010000003">
    <property type="protein sequence ID" value="MBP2236310.1"/>
    <property type="molecule type" value="Genomic_DNA"/>
</dbReference>
<reference evidence="3 4" key="1">
    <citation type="submission" date="2021-03" db="EMBL/GenBank/DDBJ databases">
        <title>Genomic Encyclopedia of Type Strains, Phase IV (KMG-IV): sequencing the most valuable type-strain genomes for metagenomic binning, comparative biology and taxonomic classification.</title>
        <authorList>
            <person name="Goeker M."/>
        </authorList>
    </citation>
    <scope>NUCLEOTIDE SEQUENCE [LARGE SCALE GENOMIC DNA]</scope>
    <source>
        <strain evidence="3 4">DSM 13372</strain>
    </source>
</reference>
<name>A0ABS4R209_9HYPH</name>
<evidence type="ECO:0000259" key="2">
    <source>
        <dbReference type="Pfam" id="PF02371"/>
    </source>
</evidence>
<gene>
    <name evidence="3" type="ORF">J2Z31_002824</name>
</gene>
<dbReference type="Pfam" id="PF02371">
    <property type="entry name" value="Transposase_20"/>
    <property type="match status" value="1"/>
</dbReference>
<evidence type="ECO:0000259" key="1">
    <source>
        <dbReference type="Pfam" id="PF01548"/>
    </source>
</evidence>